<dbReference type="Pfam" id="PF10442">
    <property type="entry name" value="FIST_C"/>
    <property type="match status" value="1"/>
</dbReference>
<evidence type="ECO:0000256" key="4">
    <source>
        <dbReference type="ARBA" id="ARBA00022989"/>
    </source>
</evidence>
<evidence type="ECO:0000256" key="3">
    <source>
        <dbReference type="ARBA" id="ARBA00022692"/>
    </source>
</evidence>
<keyword evidence="4" id="KW-1133">Transmembrane helix</keyword>
<reference evidence="8 9" key="1">
    <citation type="submission" date="2024-02" db="EMBL/GenBank/DDBJ databases">
        <title>Genome sequence of Aquincola sp. MAHUQ-54.</title>
        <authorList>
            <person name="Huq M.A."/>
        </authorList>
    </citation>
    <scope>NUCLEOTIDE SEQUENCE [LARGE SCALE GENOMIC DNA]</scope>
    <source>
        <strain evidence="8 9">MAHUQ-54</strain>
    </source>
</reference>
<dbReference type="InterPro" id="IPR016741">
    <property type="entry name" value="UCP018953"/>
</dbReference>
<proteinExistence type="predicted"/>
<evidence type="ECO:0000256" key="1">
    <source>
        <dbReference type="ARBA" id="ARBA00004651"/>
    </source>
</evidence>
<dbReference type="RefSeq" id="WP_332292759.1">
    <property type="nucleotide sequence ID" value="NZ_JAZIBG010000054.1"/>
</dbReference>
<evidence type="ECO:0000259" key="6">
    <source>
        <dbReference type="SMART" id="SM00897"/>
    </source>
</evidence>
<comment type="subcellular location">
    <subcellularLocation>
        <location evidence="1">Cell membrane</location>
        <topology evidence="1">Multi-pass membrane protein</topology>
    </subcellularLocation>
</comment>
<dbReference type="InterPro" id="IPR019494">
    <property type="entry name" value="FIST_C"/>
</dbReference>
<dbReference type="Proteomes" id="UP001336250">
    <property type="component" value="Unassembled WGS sequence"/>
</dbReference>
<keyword evidence="5" id="KW-0472">Membrane</keyword>
<comment type="caution">
    <text evidence="8">The sequence shown here is derived from an EMBL/GenBank/DDBJ whole genome shotgun (WGS) entry which is preliminary data.</text>
</comment>
<sequence>MTPFIHAHATHPDWRMALALAAAQIDAQRALHADAPPFTLGFVYFSDHYAPHAEALLDELRQRWPGLHWTGSVGVGVAASGVEYIDEPALALMLAPLPTERFQVFSGAQPLGAVEPYTALVHADPSTHDLSELIAELSERTASGYLFGGLAAGRSGAMHIADAVCRGGLSGVGFTRDVPLLSRVTQGCQPVGPVRRVTAAQRNVVTELDGRPALDCLLEDLGIGLDDPRAALPRLRATLVGLSDGRSDLLTRAGQFGTDTRVRHLIGLDPGARGIAVADLVEPGMQLAFCARDTAAARRDLVRICAEIREELEPELLPAVAGGPQPPADPLQRVAGAIYISCAGRGGPHFGAPSAELQIVQHALGDVPLVGFFAGGEIGHRHLYGYTGVLTVFLHPA</sequence>
<dbReference type="PANTHER" id="PTHR14939">
    <property type="entry name" value="F-BOX ONLY PROTEIN 22"/>
    <property type="match status" value="1"/>
</dbReference>
<organism evidence="8 9">
    <name type="scientific">Aquincola agrisoli</name>
    <dbReference type="NCBI Taxonomy" id="3119538"/>
    <lineage>
        <taxon>Bacteria</taxon>
        <taxon>Pseudomonadati</taxon>
        <taxon>Pseudomonadota</taxon>
        <taxon>Betaproteobacteria</taxon>
        <taxon>Burkholderiales</taxon>
        <taxon>Sphaerotilaceae</taxon>
        <taxon>Aquincola</taxon>
    </lineage>
</organism>
<evidence type="ECO:0000259" key="7">
    <source>
        <dbReference type="SMART" id="SM01204"/>
    </source>
</evidence>
<dbReference type="SMART" id="SM00897">
    <property type="entry name" value="FIST"/>
    <property type="match status" value="1"/>
</dbReference>
<evidence type="ECO:0000256" key="5">
    <source>
        <dbReference type="ARBA" id="ARBA00023136"/>
    </source>
</evidence>
<evidence type="ECO:0000256" key="2">
    <source>
        <dbReference type="ARBA" id="ARBA00022475"/>
    </source>
</evidence>
<dbReference type="InterPro" id="IPR013702">
    <property type="entry name" value="FIST_domain_N"/>
</dbReference>
<evidence type="ECO:0000313" key="8">
    <source>
        <dbReference type="EMBL" id="MEF7617086.1"/>
    </source>
</evidence>
<keyword evidence="2" id="KW-1003">Cell membrane</keyword>
<dbReference type="SMART" id="SM01204">
    <property type="entry name" value="FIST_C"/>
    <property type="match status" value="1"/>
</dbReference>
<feature type="domain" description="FIST" evidence="6">
    <location>
        <begin position="37"/>
        <end position="212"/>
    </location>
</feature>
<feature type="domain" description="FIST C-domain" evidence="7">
    <location>
        <begin position="213"/>
        <end position="381"/>
    </location>
</feature>
<accession>A0AAW9QDE4</accession>
<dbReference type="EMBL" id="JAZIBG010000054">
    <property type="protein sequence ID" value="MEF7617086.1"/>
    <property type="molecule type" value="Genomic_DNA"/>
</dbReference>
<dbReference type="GO" id="GO:0005886">
    <property type="term" value="C:plasma membrane"/>
    <property type="evidence" value="ECO:0007669"/>
    <property type="project" value="UniProtKB-SubCell"/>
</dbReference>
<name>A0AAW9QDE4_9BURK</name>
<dbReference type="PIRSF" id="PIRSF018953">
    <property type="entry name" value="UCP018953"/>
    <property type="match status" value="1"/>
</dbReference>
<dbReference type="Pfam" id="PF08495">
    <property type="entry name" value="FIST"/>
    <property type="match status" value="1"/>
</dbReference>
<dbReference type="PANTHER" id="PTHR14939:SF5">
    <property type="entry name" value="F-BOX ONLY PROTEIN 22"/>
    <property type="match status" value="1"/>
</dbReference>
<keyword evidence="9" id="KW-1185">Reference proteome</keyword>
<protein>
    <submittedName>
        <fullName evidence="8">FIST N-terminal domain-containing protein</fullName>
    </submittedName>
</protein>
<evidence type="ECO:0000313" key="9">
    <source>
        <dbReference type="Proteomes" id="UP001336250"/>
    </source>
</evidence>
<keyword evidence="3" id="KW-0812">Transmembrane</keyword>
<dbReference type="AlphaFoldDB" id="A0AAW9QDE4"/>
<gene>
    <name evidence="8" type="ORF">V4F39_24445</name>
</gene>